<dbReference type="AlphaFoldDB" id="A0A1P8JXI3"/>
<dbReference type="RefSeq" id="WP_076200346.1">
    <property type="nucleotide sequence ID" value="NZ_CP019236.1"/>
</dbReference>
<proteinExistence type="predicted"/>
<keyword evidence="2" id="KW-1185">Reference proteome</keyword>
<evidence type="ECO:0000313" key="1">
    <source>
        <dbReference type="EMBL" id="APW38467.1"/>
    </source>
</evidence>
<reference evidence="1 2" key="1">
    <citation type="submission" date="2017-01" db="EMBL/GenBank/DDBJ databases">
        <authorList>
            <person name="Mah S.A."/>
            <person name="Swanson W.J."/>
            <person name="Moy G.W."/>
            <person name="Vacquier V.D."/>
        </authorList>
    </citation>
    <scope>NUCLEOTIDE SEQUENCE [LARGE SCALE GENOMIC DNA]</scope>
    <source>
        <strain evidence="1 2">DCY110</strain>
    </source>
</reference>
<sequence>MSGPCIILEVSDAEQWPPFRGCKKIREARRPTVLHPSREVAEQEALRLAAENVHSRFLVLEASVVAAAVKVPTHITLGGRVVAERFMPALMQVDEDEVPF</sequence>
<name>A0A1P8JXI3_9BURK</name>
<gene>
    <name evidence="1" type="ORF">RD110_15710</name>
</gene>
<accession>A0A1P8JXI3</accession>
<dbReference type="OrthoDB" id="9904239at2"/>
<protein>
    <submittedName>
        <fullName evidence="1">Uncharacterized protein</fullName>
    </submittedName>
</protein>
<dbReference type="Proteomes" id="UP000186609">
    <property type="component" value="Chromosome"/>
</dbReference>
<dbReference type="EMBL" id="CP019236">
    <property type="protein sequence ID" value="APW38467.1"/>
    <property type="molecule type" value="Genomic_DNA"/>
</dbReference>
<dbReference type="STRING" id="1842727.RD110_15710"/>
<organism evidence="1 2">
    <name type="scientific">Rhodoferax koreensis</name>
    <dbReference type="NCBI Taxonomy" id="1842727"/>
    <lineage>
        <taxon>Bacteria</taxon>
        <taxon>Pseudomonadati</taxon>
        <taxon>Pseudomonadota</taxon>
        <taxon>Betaproteobacteria</taxon>
        <taxon>Burkholderiales</taxon>
        <taxon>Comamonadaceae</taxon>
        <taxon>Rhodoferax</taxon>
    </lineage>
</organism>
<dbReference type="KEGG" id="rhy:RD110_15710"/>
<evidence type="ECO:0000313" key="2">
    <source>
        <dbReference type="Proteomes" id="UP000186609"/>
    </source>
</evidence>